<proteinExistence type="predicted"/>
<dbReference type="PANTHER" id="PTHR48207:SF4">
    <property type="entry name" value="BLL6097 PROTEIN"/>
    <property type="match status" value="1"/>
</dbReference>
<dbReference type="Gene3D" id="3.40.50.10540">
    <property type="entry name" value="Crotonobetainyl-coa:carnitine coa-transferase, domain 1"/>
    <property type="match status" value="1"/>
</dbReference>
<gene>
    <name evidence="2" type="ORF">FHY56_16350</name>
</gene>
<dbReference type="AlphaFoldDB" id="A0A502BH67"/>
<dbReference type="GO" id="GO:0008410">
    <property type="term" value="F:CoA-transferase activity"/>
    <property type="evidence" value="ECO:0007669"/>
    <property type="project" value="TreeGrafter"/>
</dbReference>
<evidence type="ECO:0000313" key="3">
    <source>
        <dbReference type="Proteomes" id="UP000315388"/>
    </source>
</evidence>
<dbReference type="Pfam" id="PF02515">
    <property type="entry name" value="CoA_transf_3"/>
    <property type="match status" value="1"/>
</dbReference>
<comment type="caution">
    <text evidence="2">The sequence shown here is derived from an EMBL/GenBank/DDBJ whole genome shotgun (WGS) entry which is preliminary data.</text>
</comment>
<dbReference type="InterPro" id="IPR044855">
    <property type="entry name" value="CoA-Trfase_III_dom3_sf"/>
</dbReference>
<dbReference type="InterPro" id="IPR023606">
    <property type="entry name" value="CoA-Trfase_III_dom_1_sf"/>
</dbReference>
<keyword evidence="3" id="KW-1185">Reference proteome</keyword>
<dbReference type="Gene3D" id="3.30.1540.10">
    <property type="entry name" value="formyl-coa transferase, domain 3"/>
    <property type="match status" value="1"/>
</dbReference>
<organism evidence="2 3">
    <name type="scientific">Brucella gallinifaecis</name>
    <dbReference type="NCBI Taxonomy" id="215590"/>
    <lineage>
        <taxon>Bacteria</taxon>
        <taxon>Pseudomonadati</taxon>
        <taxon>Pseudomonadota</taxon>
        <taxon>Alphaproteobacteria</taxon>
        <taxon>Hyphomicrobiales</taxon>
        <taxon>Brucellaceae</taxon>
        <taxon>Brucella/Ochrobactrum group</taxon>
        <taxon>Brucella</taxon>
    </lineage>
</organism>
<evidence type="ECO:0000256" key="1">
    <source>
        <dbReference type="ARBA" id="ARBA00022679"/>
    </source>
</evidence>
<dbReference type="OrthoDB" id="9806585at2"/>
<name>A0A502BH67_9HYPH</name>
<protein>
    <submittedName>
        <fullName evidence="2">CoA transferase</fullName>
    </submittedName>
</protein>
<accession>A0A502BH67</accession>
<keyword evidence="1 2" id="KW-0808">Transferase</keyword>
<dbReference type="Proteomes" id="UP000315388">
    <property type="component" value="Unassembled WGS sequence"/>
</dbReference>
<dbReference type="EMBL" id="VEWJ01000017">
    <property type="protein sequence ID" value="TPF74102.1"/>
    <property type="molecule type" value="Genomic_DNA"/>
</dbReference>
<reference evidence="2 3" key="1">
    <citation type="journal article" date="2003" name="Int. J. Syst. Evol. Microbiol.">
        <title>Towards a standardized format for the description of a novel species (of an established genus): Ochrobactrum gallinifaecis sp. nov.</title>
        <authorList>
            <person name="Kampfer P."/>
            <person name="Buczolits S."/>
            <person name="Albrecht A."/>
            <person name="Busse H.J."/>
            <person name="Stackebrandt E."/>
        </authorList>
    </citation>
    <scope>NUCLEOTIDE SEQUENCE [LARGE SCALE GENOMIC DNA]</scope>
    <source>
        <strain evidence="2 3">ISO 196</strain>
    </source>
</reference>
<dbReference type="PANTHER" id="PTHR48207">
    <property type="entry name" value="SUCCINATE--HYDROXYMETHYLGLUTARATE COA-TRANSFERASE"/>
    <property type="match status" value="1"/>
</dbReference>
<sequence>MHSSFKQASIAVDEKQVLPLSGLVVLDLSQFLAGPSAALRLADLGADVIKVERPEGGDLSRRLYVSNLQVDGDSTLFHTINRNKRSFSADLKNPADVENVKTLIRRADVMIQNFRPGVIERLGLSYDDVRMINPRLIYGSVTGYGDEGPWRNKPGQDLLVQSMSGLAWMTGDCGHPPVATGVAVADMMTGAHLAQGILAALVRRGVTGQGARVDVSLMESILDLQFEFFSTFLNGDGQGPMRSGIGSASAYLSAPYGIYPTKDGFLALAMNSLSNLAQLLSIPELATFDHPERMFNDRDEAKKLIWDRLVQRSTADWLAILEPADIWCAQVMDWPTLVQHEGFKALDMLQDVFTNTGAKVNTTRCPIRIDGRVLRSAKGAPKIGEDNEYLKQKYEMETAR</sequence>
<evidence type="ECO:0000313" key="2">
    <source>
        <dbReference type="EMBL" id="TPF74102.1"/>
    </source>
</evidence>
<dbReference type="InterPro" id="IPR003673">
    <property type="entry name" value="CoA-Trfase_fam_III"/>
</dbReference>
<dbReference type="InterPro" id="IPR050483">
    <property type="entry name" value="CoA-transferase_III_domain"/>
</dbReference>
<dbReference type="SUPFAM" id="SSF89796">
    <property type="entry name" value="CoA-transferase family III (CaiB/BaiF)"/>
    <property type="match status" value="1"/>
</dbReference>